<evidence type="ECO:0000313" key="1">
    <source>
        <dbReference type="EMBL" id="MEQ2312342.1"/>
    </source>
</evidence>
<name>A0ABV1A1D9_9TELE</name>
<dbReference type="Proteomes" id="UP001469553">
    <property type="component" value="Unassembled WGS sequence"/>
</dbReference>
<sequence length="67" mass="7823">MSENNLLPVLKPIQAKDWLLPGLKMSQEQHQTLQIQFQSVSLPAHPQFLLHQRQPPVFHHLQESVHQ</sequence>
<keyword evidence="2" id="KW-1185">Reference proteome</keyword>
<proteinExistence type="predicted"/>
<accession>A0ABV1A1D9</accession>
<reference evidence="1 2" key="1">
    <citation type="submission" date="2021-06" db="EMBL/GenBank/DDBJ databases">
        <authorList>
            <person name="Palmer J.M."/>
        </authorList>
    </citation>
    <scope>NUCLEOTIDE SEQUENCE [LARGE SCALE GENOMIC DNA]</scope>
    <source>
        <strain evidence="1 2">AS_MEX2019</strain>
        <tissue evidence="1">Muscle</tissue>
    </source>
</reference>
<comment type="caution">
    <text evidence="1">The sequence shown here is derived from an EMBL/GenBank/DDBJ whole genome shotgun (WGS) entry which is preliminary data.</text>
</comment>
<gene>
    <name evidence="1" type="ORF">AMECASPLE_029931</name>
</gene>
<organism evidence="1 2">
    <name type="scientific">Ameca splendens</name>
    <dbReference type="NCBI Taxonomy" id="208324"/>
    <lineage>
        <taxon>Eukaryota</taxon>
        <taxon>Metazoa</taxon>
        <taxon>Chordata</taxon>
        <taxon>Craniata</taxon>
        <taxon>Vertebrata</taxon>
        <taxon>Euteleostomi</taxon>
        <taxon>Actinopterygii</taxon>
        <taxon>Neopterygii</taxon>
        <taxon>Teleostei</taxon>
        <taxon>Neoteleostei</taxon>
        <taxon>Acanthomorphata</taxon>
        <taxon>Ovalentaria</taxon>
        <taxon>Atherinomorphae</taxon>
        <taxon>Cyprinodontiformes</taxon>
        <taxon>Goodeidae</taxon>
        <taxon>Ameca</taxon>
    </lineage>
</organism>
<dbReference type="EMBL" id="JAHRIP010078727">
    <property type="protein sequence ID" value="MEQ2312342.1"/>
    <property type="molecule type" value="Genomic_DNA"/>
</dbReference>
<protein>
    <submittedName>
        <fullName evidence="1">Uncharacterized protein</fullName>
    </submittedName>
</protein>
<evidence type="ECO:0000313" key="2">
    <source>
        <dbReference type="Proteomes" id="UP001469553"/>
    </source>
</evidence>